<comment type="caution">
    <text evidence="2">The sequence shown here is derived from an EMBL/GenBank/DDBJ whole genome shotgun (WGS) entry which is preliminary data.</text>
</comment>
<keyword evidence="3" id="KW-1185">Reference proteome</keyword>
<keyword evidence="1" id="KW-0812">Transmembrane</keyword>
<feature type="transmembrane region" description="Helical" evidence="1">
    <location>
        <begin position="12"/>
        <end position="41"/>
    </location>
</feature>
<gene>
    <name evidence="2" type="ORF">Msi02_15560</name>
</gene>
<dbReference type="EMBL" id="BOOF01000005">
    <property type="protein sequence ID" value="GIH60739.1"/>
    <property type="molecule type" value="Genomic_DNA"/>
</dbReference>
<dbReference type="RefSeq" id="WP_204047691.1">
    <property type="nucleotide sequence ID" value="NZ_BOOF01000005.1"/>
</dbReference>
<protein>
    <submittedName>
        <fullName evidence="2">Uncharacterized protein</fullName>
    </submittedName>
</protein>
<evidence type="ECO:0000313" key="2">
    <source>
        <dbReference type="EMBL" id="GIH60739.1"/>
    </source>
</evidence>
<keyword evidence="1" id="KW-1133">Transmembrane helix</keyword>
<reference evidence="2 3" key="1">
    <citation type="submission" date="2021-01" db="EMBL/GenBank/DDBJ databases">
        <title>Whole genome shotgun sequence of Microbispora siamensis NBRC 104113.</title>
        <authorList>
            <person name="Komaki H."/>
            <person name="Tamura T."/>
        </authorList>
    </citation>
    <scope>NUCLEOTIDE SEQUENCE [LARGE SCALE GENOMIC DNA]</scope>
    <source>
        <strain evidence="2 3">NBRC 104113</strain>
    </source>
</reference>
<sequence length="55" mass="5930">MTLPQRQTRRSLHALVKLVVVALLLGAAIGGGIFLALPLLWHALWGEGPAMFLPD</sequence>
<dbReference type="Proteomes" id="UP000660454">
    <property type="component" value="Unassembled WGS sequence"/>
</dbReference>
<evidence type="ECO:0000313" key="3">
    <source>
        <dbReference type="Proteomes" id="UP000660454"/>
    </source>
</evidence>
<name>A0ABQ4GH37_9ACTN</name>
<keyword evidence="1" id="KW-0472">Membrane</keyword>
<evidence type="ECO:0000256" key="1">
    <source>
        <dbReference type="SAM" id="Phobius"/>
    </source>
</evidence>
<accession>A0ABQ4GH37</accession>
<proteinExistence type="predicted"/>
<organism evidence="2 3">
    <name type="scientific">Microbispora siamensis</name>
    <dbReference type="NCBI Taxonomy" id="564413"/>
    <lineage>
        <taxon>Bacteria</taxon>
        <taxon>Bacillati</taxon>
        <taxon>Actinomycetota</taxon>
        <taxon>Actinomycetes</taxon>
        <taxon>Streptosporangiales</taxon>
        <taxon>Streptosporangiaceae</taxon>
        <taxon>Microbispora</taxon>
    </lineage>
</organism>